<comment type="caution">
    <text evidence="11">The sequence shown here is derived from an EMBL/GenBank/DDBJ whole genome shotgun (WGS) entry which is preliminary data.</text>
</comment>
<organism evidence="11 12">
    <name type="scientific">Tachysurus vachellii</name>
    <name type="common">Darkbarbel catfish</name>
    <name type="synonym">Pelteobagrus vachellii</name>
    <dbReference type="NCBI Taxonomy" id="175792"/>
    <lineage>
        <taxon>Eukaryota</taxon>
        <taxon>Metazoa</taxon>
        <taxon>Chordata</taxon>
        <taxon>Craniata</taxon>
        <taxon>Vertebrata</taxon>
        <taxon>Euteleostomi</taxon>
        <taxon>Actinopterygii</taxon>
        <taxon>Neopterygii</taxon>
        <taxon>Teleostei</taxon>
        <taxon>Ostariophysi</taxon>
        <taxon>Siluriformes</taxon>
        <taxon>Bagridae</taxon>
        <taxon>Tachysurus</taxon>
    </lineage>
</organism>
<dbReference type="EMBL" id="JAVHJS010000026">
    <property type="protein sequence ID" value="KAK2814948.1"/>
    <property type="molecule type" value="Genomic_DNA"/>
</dbReference>
<dbReference type="GO" id="GO:0006935">
    <property type="term" value="P:chemotaxis"/>
    <property type="evidence" value="ECO:0007669"/>
    <property type="project" value="UniProtKB-KW"/>
</dbReference>
<dbReference type="PANTHER" id="PTHR15106:SF2">
    <property type="entry name" value="RETINOIC ACID RECEPTOR RESPONDER PROTEIN 2"/>
    <property type="match status" value="1"/>
</dbReference>
<dbReference type="AlphaFoldDB" id="A0AA88LF91"/>
<feature type="signal peptide" evidence="10">
    <location>
        <begin position="1"/>
        <end position="20"/>
    </location>
</feature>
<keyword evidence="7" id="KW-1015">Disulfide bond</keyword>
<dbReference type="SUPFAM" id="SSF54403">
    <property type="entry name" value="Cystatin/monellin"/>
    <property type="match status" value="1"/>
</dbReference>
<evidence type="ECO:0000256" key="2">
    <source>
        <dbReference type="ARBA" id="ARBA00018808"/>
    </source>
</evidence>
<evidence type="ECO:0000256" key="8">
    <source>
        <dbReference type="ARBA" id="ARBA00023198"/>
    </source>
</evidence>
<evidence type="ECO:0000256" key="4">
    <source>
        <dbReference type="ARBA" id="ARBA00022525"/>
    </source>
</evidence>
<evidence type="ECO:0000256" key="7">
    <source>
        <dbReference type="ARBA" id="ARBA00023157"/>
    </source>
</evidence>
<dbReference type="InterPro" id="IPR029562">
    <property type="entry name" value="Chemerin"/>
</dbReference>
<name>A0AA88LF91_TACVA</name>
<feature type="chain" id="PRO_5041637700" description="Retinoic acid receptor responder protein 2" evidence="10">
    <location>
        <begin position="21"/>
        <end position="164"/>
    </location>
</feature>
<keyword evidence="3" id="KW-0145">Chemotaxis</keyword>
<evidence type="ECO:0000256" key="10">
    <source>
        <dbReference type="SAM" id="SignalP"/>
    </source>
</evidence>
<dbReference type="GO" id="GO:0030154">
    <property type="term" value="P:cell differentiation"/>
    <property type="evidence" value="ECO:0007669"/>
    <property type="project" value="UniProtKB-KW"/>
</dbReference>
<dbReference type="GO" id="GO:0005102">
    <property type="term" value="F:signaling receptor binding"/>
    <property type="evidence" value="ECO:0007669"/>
    <property type="project" value="InterPro"/>
</dbReference>
<evidence type="ECO:0000256" key="9">
    <source>
        <dbReference type="ARBA" id="ARBA00032785"/>
    </source>
</evidence>
<keyword evidence="5 10" id="KW-0732">Signal</keyword>
<dbReference type="PANTHER" id="PTHR15106">
    <property type="entry name" value="RETINOIC ACID RECEPTOR RESPONDER PROTEIN 2"/>
    <property type="match status" value="1"/>
</dbReference>
<keyword evidence="6" id="KW-0221">Differentiation</keyword>
<dbReference type="InterPro" id="IPR046350">
    <property type="entry name" value="Cystatin_sf"/>
</dbReference>
<dbReference type="GO" id="GO:0050994">
    <property type="term" value="P:regulation of lipid catabolic process"/>
    <property type="evidence" value="ECO:0007669"/>
    <property type="project" value="InterPro"/>
</dbReference>
<keyword evidence="4" id="KW-0964">Secreted</keyword>
<comment type="subcellular location">
    <subcellularLocation>
        <location evidence="1">Secreted</location>
    </subcellularLocation>
</comment>
<evidence type="ECO:0000313" key="12">
    <source>
        <dbReference type="Proteomes" id="UP001187315"/>
    </source>
</evidence>
<dbReference type="GO" id="GO:0005576">
    <property type="term" value="C:extracellular region"/>
    <property type="evidence" value="ECO:0007669"/>
    <property type="project" value="UniProtKB-SubCell"/>
</dbReference>
<dbReference type="Gene3D" id="3.10.450.10">
    <property type="match status" value="1"/>
</dbReference>
<proteinExistence type="predicted"/>
<reference evidence="11" key="1">
    <citation type="submission" date="2023-08" db="EMBL/GenBank/DDBJ databases">
        <title>Pelteobagrus vachellii genome.</title>
        <authorList>
            <person name="Liu H."/>
        </authorList>
    </citation>
    <scope>NUCLEOTIDE SEQUENCE</scope>
    <source>
        <strain evidence="11">PRFRI_2022a</strain>
        <tissue evidence="11">Muscle</tissue>
    </source>
</reference>
<keyword evidence="8" id="KW-0395">Inflammatory response</keyword>
<dbReference type="Proteomes" id="UP001187315">
    <property type="component" value="Unassembled WGS sequence"/>
</dbReference>
<evidence type="ECO:0000313" key="11">
    <source>
        <dbReference type="EMBL" id="KAK2814948.1"/>
    </source>
</evidence>
<evidence type="ECO:0000256" key="3">
    <source>
        <dbReference type="ARBA" id="ARBA00022500"/>
    </source>
</evidence>
<gene>
    <name evidence="11" type="ORF">Q7C36_023214</name>
</gene>
<evidence type="ECO:0000256" key="1">
    <source>
        <dbReference type="ARBA" id="ARBA00004613"/>
    </source>
</evidence>
<protein>
    <recommendedName>
        <fullName evidence="2">Retinoic acid receptor responder protein 2</fullName>
    </recommendedName>
    <alternativeName>
        <fullName evidence="9">Chemerin</fullName>
    </alternativeName>
</protein>
<evidence type="ECO:0000256" key="6">
    <source>
        <dbReference type="ARBA" id="ARBA00022782"/>
    </source>
</evidence>
<accession>A0AA88LF91</accession>
<dbReference type="GO" id="GO:0006954">
    <property type="term" value="P:inflammatory response"/>
    <property type="evidence" value="ECO:0007669"/>
    <property type="project" value="UniProtKB-KW"/>
</dbReference>
<sequence length="164" mass="18456">MAVLPYVVVFVAVAFHFSAAQNDFSKLPESYKKGVILAEAQVNSYTGVQTHFLFFKSLAQSSIEAGFNVNYFYHHFYLKATKCPRGAENADLKKCPFRNDRPVIDCAVCYKTLEGEIQMEPKTYIHCVHKPMLTKEMESSRTEHCKKMSFSSGSMTLLASTGSD</sequence>
<keyword evidence="12" id="KW-1185">Reference proteome</keyword>
<evidence type="ECO:0000256" key="5">
    <source>
        <dbReference type="ARBA" id="ARBA00022729"/>
    </source>
</evidence>